<dbReference type="Gene3D" id="1.25.40.10">
    <property type="entry name" value="Tetratricopeptide repeat domain"/>
    <property type="match status" value="1"/>
</dbReference>
<gene>
    <name evidence="2" type="ORF">A6A40_08170</name>
</gene>
<dbReference type="Proteomes" id="UP000077405">
    <property type="component" value="Chromosome"/>
</dbReference>
<dbReference type="KEGG" id="ahu:A6A40_08170"/>
<dbReference type="AlphaFoldDB" id="A0A168Y6L2"/>
<sequence length="420" mass="45367">MIPDFSEEEASFRAALAADPGNDEARLNLGNALFYQGRFTEAEPLFDAVARRHPDHPMVLLNYTGLLGMIGRRNEGLTLARKSARHFAQRADLALTHASNLLTLGAFEEAEAFCTRVLARFPAARGLLHDRGTARLYLGKWVAAWRDLENRPDGPHARPMPEGFSSWTGQRTTQPLVIEMEQGLGDGVLFLRYLADVAGRADDVTVIARPALHRLVRKALPSARTITFDDALVGGGLYARSGSLPHLLGQAKPVSAPYLTFTAEDVAEGLGSLKLGAANPVFGVAWSTRSSTTTSALRSLPISSLRPLVAAGITLVALQLTDPAEAAELEEMGIHRLPPGSDLLDVATVTAGLTGVISIDTVHAHIAGAVGTPLILSHGPQLDWRWPPGRENTWYQAVTIFRAAGWPQYAKQFQTIADRL</sequence>
<dbReference type="Gene3D" id="3.40.50.2000">
    <property type="entry name" value="Glycogen Phosphorylase B"/>
    <property type="match status" value="1"/>
</dbReference>
<dbReference type="PROSITE" id="PS50005">
    <property type="entry name" value="TPR"/>
    <property type="match status" value="1"/>
</dbReference>
<protein>
    <submittedName>
        <fullName evidence="2">Uncharacterized protein</fullName>
    </submittedName>
</protein>
<organism evidence="2 3">
    <name type="scientific">Azospirillum humicireducens</name>
    <dbReference type="NCBI Taxonomy" id="1226968"/>
    <lineage>
        <taxon>Bacteria</taxon>
        <taxon>Pseudomonadati</taxon>
        <taxon>Pseudomonadota</taxon>
        <taxon>Alphaproteobacteria</taxon>
        <taxon>Rhodospirillales</taxon>
        <taxon>Azospirillaceae</taxon>
        <taxon>Azospirillum</taxon>
    </lineage>
</organism>
<evidence type="ECO:0000313" key="3">
    <source>
        <dbReference type="Proteomes" id="UP000077405"/>
    </source>
</evidence>
<dbReference type="Pfam" id="PF14559">
    <property type="entry name" value="TPR_19"/>
    <property type="match status" value="1"/>
</dbReference>
<evidence type="ECO:0000256" key="1">
    <source>
        <dbReference type="PROSITE-ProRule" id="PRU00339"/>
    </source>
</evidence>
<dbReference type="EMBL" id="CP015285">
    <property type="protein sequence ID" value="ANC91887.1"/>
    <property type="molecule type" value="Genomic_DNA"/>
</dbReference>
<dbReference type="RefSeq" id="WP_063634968.1">
    <property type="nucleotide sequence ID" value="NZ_CP015285.1"/>
</dbReference>
<proteinExistence type="predicted"/>
<dbReference type="InterPro" id="IPR011990">
    <property type="entry name" value="TPR-like_helical_dom_sf"/>
</dbReference>
<dbReference type="SUPFAM" id="SSF48452">
    <property type="entry name" value="TPR-like"/>
    <property type="match status" value="1"/>
</dbReference>
<dbReference type="STRING" id="1226968.A6A40_08170"/>
<reference evidence="2 3" key="1">
    <citation type="journal article" date="2013" name="Int. J. Syst. Evol. Microbiol.">
        <title>Azospirillum humicireducens sp. nov., a nitrogen-fixing bacterium isolated from a microbial fuel cell.</title>
        <authorList>
            <person name="Zhou S."/>
            <person name="Han L."/>
            <person name="Wang Y."/>
            <person name="Yang G."/>
            <person name="Zhuang L."/>
            <person name="Hu P."/>
        </authorList>
    </citation>
    <scope>NUCLEOTIDE SEQUENCE [LARGE SCALE GENOMIC DNA]</scope>
    <source>
        <strain evidence="2 3">SgZ-5</strain>
    </source>
</reference>
<dbReference type="SUPFAM" id="SSF53756">
    <property type="entry name" value="UDP-Glycosyltransferase/glycogen phosphorylase"/>
    <property type="match status" value="1"/>
</dbReference>
<keyword evidence="3" id="KW-1185">Reference proteome</keyword>
<name>A0A168Y6L2_9PROT</name>
<accession>A0A168Y6L2</accession>
<feature type="repeat" description="TPR" evidence="1">
    <location>
        <begin position="23"/>
        <end position="56"/>
    </location>
</feature>
<dbReference type="OrthoDB" id="9807521at2"/>
<dbReference type="InterPro" id="IPR019734">
    <property type="entry name" value="TPR_rpt"/>
</dbReference>
<evidence type="ECO:0000313" key="2">
    <source>
        <dbReference type="EMBL" id="ANC91887.1"/>
    </source>
</evidence>
<keyword evidence="1" id="KW-0802">TPR repeat</keyword>